<reference evidence="2" key="1">
    <citation type="submission" date="2020-07" db="EMBL/GenBank/DDBJ databases">
        <title>Multicomponent nature underlies the extraordinary mechanical properties of spider dragline silk.</title>
        <authorList>
            <person name="Kono N."/>
            <person name="Nakamura H."/>
            <person name="Mori M."/>
            <person name="Yoshida Y."/>
            <person name="Ohtoshi R."/>
            <person name="Malay A.D."/>
            <person name="Moran D.A.P."/>
            <person name="Tomita M."/>
            <person name="Numata K."/>
            <person name="Arakawa K."/>
        </authorList>
    </citation>
    <scope>NUCLEOTIDE SEQUENCE</scope>
</reference>
<comment type="caution">
    <text evidence="2">The sequence shown here is derived from an EMBL/GenBank/DDBJ whole genome shotgun (WGS) entry which is preliminary data.</text>
</comment>
<evidence type="ECO:0000313" key="2">
    <source>
        <dbReference type="EMBL" id="GFQ64004.1"/>
    </source>
</evidence>
<name>A0A8X6EY46_TRICU</name>
<protein>
    <submittedName>
        <fullName evidence="2">Uncharacterized protein</fullName>
    </submittedName>
</protein>
<sequence length="93" mass="10120">MDGIMSLPLKDETIPEEPRISSTPTITPTPEYFAIVDLMLATARSQLFQLAFLMPGCMQPAFLAENGAANEAYLQASSRAGEVVNCRKQDGIK</sequence>
<dbReference type="Proteomes" id="UP000887116">
    <property type="component" value="Unassembled WGS sequence"/>
</dbReference>
<evidence type="ECO:0000313" key="3">
    <source>
        <dbReference type="Proteomes" id="UP000887116"/>
    </source>
</evidence>
<dbReference type="EMBL" id="BMAO01029862">
    <property type="protein sequence ID" value="GFQ64004.1"/>
    <property type="molecule type" value="Genomic_DNA"/>
</dbReference>
<proteinExistence type="predicted"/>
<accession>A0A8X6EY46</accession>
<feature type="compositionally biased region" description="Basic and acidic residues" evidence="1">
    <location>
        <begin position="9"/>
        <end position="19"/>
    </location>
</feature>
<dbReference type="AlphaFoldDB" id="A0A8X6EY46"/>
<organism evidence="2 3">
    <name type="scientific">Trichonephila clavata</name>
    <name type="common">Joro spider</name>
    <name type="synonym">Nephila clavata</name>
    <dbReference type="NCBI Taxonomy" id="2740835"/>
    <lineage>
        <taxon>Eukaryota</taxon>
        <taxon>Metazoa</taxon>
        <taxon>Ecdysozoa</taxon>
        <taxon>Arthropoda</taxon>
        <taxon>Chelicerata</taxon>
        <taxon>Arachnida</taxon>
        <taxon>Araneae</taxon>
        <taxon>Araneomorphae</taxon>
        <taxon>Entelegynae</taxon>
        <taxon>Araneoidea</taxon>
        <taxon>Nephilidae</taxon>
        <taxon>Trichonephila</taxon>
    </lineage>
</organism>
<keyword evidence="3" id="KW-1185">Reference proteome</keyword>
<gene>
    <name evidence="2" type="ORF">TNCT_326031</name>
</gene>
<evidence type="ECO:0000256" key="1">
    <source>
        <dbReference type="SAM" id="MobiDB-lite"/>
    </source>
</evidence>
<feature type="region of interest" description="Disordered" evidence="1">
    <location>
        <begin position="1"/>
        <end position="25"/>
    </location>
</feature>